<evidence type="ECO:0000313" key="1">
    <source>
        <dbReference type="EMBL" id="CAG9330791.1"/>
    </source>
</evidence>
<proteinExistence type="predicted"/>
<dbReference type="EMBL" id="CAJZBQ010000052">
    <property type="protein sequence ID" value="CAG9330791.1"/>
    <property type="molecule type" value="Genomic_DNA"/>
</dbReference>
<dbReference type="AlphaFoldDB" id="A0AAU9JZ72"/>
<gene>
    <name evidence="1" type="ORF">BSTOLATCC_MIC52205</name>
</gene>
<evidence type="ECO:0000313" key="2">
    <source>
        <dbReference type="Proteomes" id="UP001162131"/>
    </source>
</evidence>
<sequence>MGVVKLHLPRNVYWRPWLPENRMWKRNGLLAAAQGFVLSYLLSSSLAHWEWASPKRGYQLVDPNADYAKPIRLL</sequence>
<name>A0AAU9JZ72_9CILI</name>
<reference evidence="1" key="1">
    <citation type="submission" date="2021-09" db="EMBL/GenBank/DDBJ databases">
        <authorList>
            <consortium name="AG Swart"/>
            <person name="Singh M."/>
            <person name="Singh A."/>
            <person name="Seah K."/>
            <person name="Emmerich C."/>
        </authorList>
    </citation>
    <scope>NUCLEOTIDE SEQUENCE</scope>
    <source>
        <strain evidence="1">ATCC30299</strain>
    </source>
</reference>
<accession>A0AAU9JZ72</accession>
<dbReference type="Proteomes" id="UP001162131">
    <property type="component" value="Unassembled WGS sequence"/>
</dbReference>
<organism evidence="1 2">
    <name type="scientific">Blepharisma stoltei</name>
    <dbReference type="NCBI Taxonomy" id="1481888"/>
    <lineage>
        <taxon>Eukaryota</taxon>
        <taxon>Sar</taxon>
        <taxon>Alveolata</taxon>
        <taxon>Ciliophora</taxon>
        <taxon>Postciliodesmatophora</taxon>
        <taxon>Heterotrichea</taxon>
        <taxon>Heterotrichida</taxon>
        <taxon>Blepharismidae</taxon>
        <taxon>Blepharisma</taxon>
    </lineage>
</organism>
<protein>
    <submittedName>
        <fullName evidence="1">Uncharacterized protein</fullName>
    </submittedName>
</protein>
<comment type="caution">
    <text evidence="1">The sequence shown here is derived from an EMBL/GenBank/DDBJ whole genome shotgun (WGS) entry which is preliminary data.</text>
</comment>
<keyword evidence="2" id="KW-1185">Reference proteome</keyword>